<accession>A0A1I3MF58</accession>
<evidence type="ECO:0000313" key="2">
    <source>
        <dbReference type="Proteomes" id="UP000199025"/>
    </source>
</evidence>
<protein>
    <submittedName>
        <fullName evidence="1">Uncharacterized protein</fullName>
    </submittedName>
</protein>
<dbReference type="RefSeq" id="WP_091504624.1">
    <property type="nucleotide sequence ID" value="NZ_CBDRCA010000004.1"/>
</dbReference>
<dbReference type="STRING" id="115433.SAMN05421835_102307"/>
<sequence>MGWADYLADRSARRWLDEVAGWLEPGWRALSADPALWGVFEEHLTAVAEVVRCETELVPRQDPASTLVLIAGHAHDVWSEAEADGWVPPEREQGWTAAEWTGFRVLACFRLAAAEPHGPKLSPTAAALVRPRTRGIGKRVR</sequence>
<dbReference type="Pfam" id="PF19939">
    <property type="entry name" value="DUF6401"/>
    <property type="match status" value="1"/>
</dbReference>
<dbReference type="AlphaFoldDB" id="A0A1I3MF58"/>
<gene>
    <name evidence="1" type="ORF">SAMN05421835_102307</name>
</gene>
<name>A0A1I3MF58_9PSEU</name>
<keyword evidence="2" id="KW-1185">Reference proteome</keyword>
<organism evidence="1 2">
    <name type="scientific">Amycolatopsis sacchari</name>
    <dbReference type="NCBI Taxonomy" id="115433"/>
    <lineage>
        <taxon>Bacteria</taxon>
        <taxon>Bacillati</taxon>
        <taxon>Actinomycetota</taxon>
        <taxon>Actinomycetes</taxon>
        <taxon>Pseudonocardiales</taxon>
        <taxon>Pseudonocardiaceae</taxon>
        <taxon>Amycolatopsis</taxon>
    </lineage>
</organism>
<evidence type="ECO:0000313" key="1">
    <source>
        <dbReference type="EMBL" id="SFI95582.1"/>
    </source>
</evidence>
<dbReference type="OrthoDB" id="3627510at2"/>
<proteinExistence type="predicted"/>
<dbReference type="InterPro" id="IPR045647">
    <property type="entry name" value="DUF6401"/>
</dbReference>
<dbReference type="EMBL" id="FORP01000002">
    <property type="protein sequence ID" value="SFI95582.1"/>
    <property type="molecule type" value="Genomic_DNA"/>
</dbReference>
<reference evidence="1 2" key="1">
    <citation type="submission" date="2016-10" db="EMBL/GenBank/DDBJ databases">
        <authorList>
            <person name="de Groot N.N."/>
        </authorList>
    </citation>
    <scope>NUCLEOTIDE SEQUENCE [LARGE SCALE GENOMIC DNA]</scope>
    <source>
        <strain evidence="1 2">DSM 44468</strain>
    </source>
</reference>
<dbReference type="Proteomes" id="UP000199025">
    <property type="component" value="Unassembled WGS sequence"/>
</dbReference>